<feature type="region of interest" description="Disordered" evidence="9">
    <location>
        <begin position="1"/>
        <end position="44"/>
    </location>
</feature>
<feature type="region of interest" description="Disordered" evidence="9">
    <location>
        <begin position="89"/>
        <end position="112"/>
    </location>
</feature>
<feature type="compositionally biased region" description="Basic and acidic residues" evidence="9">
    <location>
        <begin position="35"/>
        <end position="44"/>
    </location>
</feature>
<sequence length="112" mass="13018">MSSEQAASTTSNNAQSTERALPPDTQRIAGKKVKTSWDVRTQERQRMAAVKARERQMREEKENEKNRKIELIRERQRKAEEKMRLEAMAAKMSAKKAARHARRMGRTKKVAH</sequence>
<dbReference type="InterPro" id="IPR005579">
    <property type="entry name" value="Cgr1-like"/>
</dbReference>
<dbReference type="EMBL" id="CP119877">
    <property type="protein sequence ID" value="WFD33222.1"/>
    <property type="molecule type" value="Genomic_DNA"/>
</dbReference>
<feature type="compositionally biased region" description="Polar residues" evidence="9">
    <location>
        <begin position="1"/>
        <end position="18"/>
    </location>
</feature>
<evidence type="ECO:0000256" key="4">
    <source>
        <dbReference type="ARBA" id="ARBA00022517"/>
    </source>
</evidence>
<accession>A0AAF0J493</accession>
<protein>
    <recommendedName>
        <fullName evidence="8">rRNA-processing protein</fullName>
    </recommendedName>
</protein>
<evidence type="ECO:0000256" key="3">
    <source>
        <dbReference type="ARBA" id="ARBA00007869"/>
    </source>
</evidence>
<gene>
    <name evidence="10" type="ORF">MCUN1_000035</name>
</gene>
<evidence type="ECO:0000313" key="10">
    <source>
        <dbReference type="EMBL" id="WFD33222.1"/>
    </source>
</evidence>
<dbReference type="Pfam" id="PF03879">
    <property type="entry name" value="Cgr1"/>
    <property type="match status" value="1"/>
</dbReference>
<dbReference type="GO" id="GO:0005730">
    <property type="term" value="C:nucleolus"/>
    <property type="evidence" value="ECO:0007669"/>
    <property type="project" value="UniProtKB-SubCell"/>
</dbReference>
<dbReference type="Proteomes" id="UP001219933">
    <property type="component" value="Chromosome 1"/>
</dbReference>
<proteinExistence type="inferred from homology"/>
<comment type="function">
    <text evidence="1 8">Involved in nucleolar integrity and required for processing of the pre-rRNA for the 60S ribosome subunit.</text>
</comment>
<evidence type="ECO:0000256" key="5">
    <source>
        <dbReference type="ARBA" id="ARBA00022552"/>
    </source>
</evidence>
<keyword evidence="11" id="KW-1185">Reference proteome</keyword>
<dbReference type="GO" id="GO:0006364">
    <property type="term" value="P:rRNA processing"/>
    <property type="evidence" value="ECO:0007669"/>
    <property type="project" value="UniProtKB-UniRule"/>
</dbReference>
<evidence type="ECO:0000256" key="1">
    <source>
        <dbReference type="ARBA" id="ARBA00004090"/>
    </source>
</evidence>
<keyword evidence="5 8" id="KW-0698">rRNA processing</keyword>
<evidence type="ECO:0000256" key="9">
    <source>
        <dbReference type="SAM" id="MobiDB-lite"/>
    </source>
</evidence>
<feature type="coiled-coil region" evidence="8">
    <location>
        <begin position="47"/>
        <end position="82"/>
    </location>
</feature>
<reference evidence="10" key="1">
    <citation type="submission" date="2023-03" db="EMBL/GenBank/DDBJ databases">
        <title>Mating type loci evolution in Malassezia.</title>
        <authorList>
            <person name="Coelho M.A."/>
        </authorList>
    </citation>
    <scope>NUCLEOTIDE SEQUENCE</scope>
    <source>
        <strain evidence="10">CBS 11721</strain>
    </source>
</reference>
<evidence type="ECO:0000256" key="6">
    <source>
        <dbReference type="ARBA" id="ARBA00023054"/>
    </source>
</evidence>
<comment type="similarity">
    <text evidence="3 8">Belongs to the CGR1 family.</text>
</comment>
<keyword evidence="7 8" id="KW-0539">Nucleus</keyword>
<dbReference type="AlphaFoldDB" id="A0AAF0J493"/>
<name>A0AAF0J493_9BASI</name>
<keyword evidence="6 8" id="KW-0175">Coiled coil</keyword>
<evidence type="ECO:0000256" key="2">
    <source>
        <dbReference type="ARBA" id="ARBA00004604"/>
    </source>
</evidence>
<evidence type="ECO:0000313" key="11">
    <source>
        <dbReference type="Proteomes" id="UP001219933"/>
    </source>
</evidence>
<keyword evidence="4 8" id="KW-0690">Ribosome biogenesis</keyword>
<evidence type="ECO:0000256" key="7">
    <source>
        <dbReference type="ARBA" id="ARBA00023242"/>
    </source>
</evidence>
<organism evidence="10 11">
    <name type="scientific">Malassezia cuniculi</name>
    <dbReference type="NCBI Taxonomy" id="948313"/>
    <lineage>
        <taxon>Eukaryota</taxon>
        <taxon>Fungi</taxon>
        <taxon>Dikarya</taxon>
        <taxon>Basidiomycota</taxon>
        <taxon>Ustilaginomycotina</taxon>
        <taxon>Malasseziomycetes</taxon>
        <taxon>Malasseziales</taxon>
        <taxon>Malasseziaceae</taxon>
        <taxon>Malassezia</taxon>
    </lineage>
</organism>
<evidence type="ECO:0000256" key="8">
    <source>
        <dbReference type="RuleBase" id="RU363084"/>
    </source>
</evidence>
<feature type="compositionally biased region" description="Basic residues" evidence="9">
    <location>
        <begin position="93"/>
        <end position="112"/>
    </location>
</feature>
<comment type="subcellular location">
    <subcellularLocation>
        <location evidence="2 8">Nucleus</location>
        <location evidence="2 8">Nucleolus</location>
    </subcellularLocation>
</comment>